<accession>A0A1H0MVD7</accession>
<dbReference type="OrthoDB" id="4774211at2"/>
<evidence type="ECO:0000313" key="2">
    <source>
        <dbReference type="Proteomes" id="UP000199077"/>
    </source>
</evidence>
<reference evidence="2" key="1">
    <citation type="submission" date="2016-10" db="EMBL/GenBank/DDBJ databases">
        <authorList>
            <person name="Varghese N."/>
            <person name="Submissions S."/>
        </authorList>
    </citation>
    <scope>NUCLEOTIDE SEQUENCE [LARGE SCALE GENOMIC DNA]</scope>
    <source>
        <strain evidence="2">DSM 22329</strain>
    </source>
</reference>
<dbReference type="AlphaFoldDB" id="A0A1H0MVD7"/>
<proteinExistence type="predicted"/>
<evidence type="ECO:0000313" key="1">
    <source>
        <dbReference type="EMBL" id="SDO84265.1"/>
    </source>
</evidence>
<sequence length="73" mass="7729">MIIDCQSCPVRDLHCADCMVTALLVPQGAELPLDAAERAAVTRFAETGLVSAHEASSVSARREPWAAHVRAVG</sequence>
<dbReference type="RefSeq" id="WP_091781618.1">
    <property type="nucleotide sequence ID" value="NZ_LT629711.1"/>
</dbReference>
<name>A0A1H0MVD7_9MICO</name>
<dbReference type="STRING" id="443156.SAMN04489867_0729"/>
<protein>
    <submittedName>
        <fullName evidence="1">Uncharacterized protein</fullName>
    </submittedName>
</protein>
<dbReference type="EMBL" id="LT629711">
    <property type="protein sequence ID" value="SDO84265.1"/>
    <property type="molecule type" value="Genomic_DNA"/>
</dbReference>
<keyword evidence="2" id="KW-1185">Reference proteome</keyword>
<gene>
    <name evidence="1" type="ORF">SAMN04489867_0729</name>
</gene>
<organism evidence="1 2">
    <name type="scientific">Pedococcus dokdonensis</name>
    <dbReference type="NCBI Taxonomy" id="443156"/>
    <lineage>
        <taxon>Bacteria</taxon>
        <taxon>Bacillati</taxon>
        <taxon>Actinomycetota</taxon>
        <taxon>Actinomycetes</taxon>
        <taxon>Micrococcales</taxon>
        <taxon>Intrasporangiaceae</taxon>
        <taxon>Pedococcus</taxon>
    </lineage>
</organism>
<dbReference type="Proteomes" id="UP000199077">
    <property type="component" value="Chromosome I"/>
</dbReference>